<dbReference type="PROSITE" id="PS50806">
    <property type="entry name" value="KRAB_RELATED"/>
    <property type="match status" value="1"/>
</dbReference>
<sequence>MNPLHFKKEDYDKLNLPESIEEFFSKEQYETMCDLEKLRFKNMRLNYQMMLRYGLPAQKPDFMKPNWGISKRAVKSSDSESDDDWRPRAKRTKPQCPPFRPPKPAVQTPVPNGDPLLCQTQKETASEEKKTKGQKSEKPKEEPHCYSLRTRKETNYMKLEVPNDDEFLYCEECNQEHEGDCPVHGPLLHVEDTQVPVKKRRDPNRALKTLPPGLEVKESGIPNAGLGVFATKFFPLRSRFGPYEGRSVSDPDIAHSSGYCWQLSSDDRSSHFVDAKDCKTANWMRYVNCACSTPEQNVTAYQHCGEIYYRAHTEILVRVLVCV</sequence>
<evidence type="ECO:0000313" key="5">
    <source>
        <dbReference type="Proteomes" id="UP001374579"/>
    </source>
</evidence>
<feature type="compositionally biased region" description="Basic and acidic residues" evidence="1">
    <location>
        <begin position="124"/>
        <end position="144"/>
    </location>
</feature>
<evidence type="ECO:0000259" key="3">
    <source>
        <dbReference type="PROSITE" id="PS50806"/>
    </source>
</evidence>
<keyword evidence="5" id="KW-1185">Reference proteome</keyword>
<dbReference type="InterPro" id="IPR001214">
    <property type="entry name" value="SET_dom"/>
</dbReference>
<evidence type="ECO:0000259" key="2">
    <source>
        <dbReference type="PROSITE" id="PS50280"/>
    </source>
</evidence>
<dbReference type="GO" id="GO:0006355">
    <property type="term" value="P:regulation of DNA-templated transcription"/>
    <property type="evidence" value="ECO:0007669"/>
    <property type="project" value="InterPro"/>
</dbReference>
<dbReference type="SUPFAM" id="SSF82199">
    <property type="entry name" value="SET domain"/>
    <property type="match status" value="1"/>
</dbReference>
<accession>A0AAN9AS76</accession>
<dbReference type="Pfam" id="PF21549">
    <property type="entry name" value="PRDM2_PR"/>
    <property type="match status" value="1"/>
</dbReference>
<evidence type="ECO:0000256" key="1">
    <source>
        <dbReference type="SAM" id="MobiDB-lite"/>
    </source>
</evidence>
<protein>
    <submittedName>
        <fullName evidence="4">Uncharacterized protein</fullName>
    </submittedName>
</protein>
<feature type="domain" description="KRAB-related" evidence="3">
    <location>
        <begin position="12"/>
        <end position="75"/>
    </location>
</feature>
<dbReference type="PANTHER" id="PTHR14112">
    <property type="entry name" value="SYNOVIAL SARCOMA, X MEMBER"/>
    <property type="match status" value="1"/>
</dbReference>
<reference evidence="4 5" key="1">
    <citation type="submission" date="2024-02" db="EMBL/GenBank/DDBJ databases">
        <title>Chromosome-scale genome assembly of the rough periwinkle Littorina saxatilis.</title>
        <authorList>
            <person name="De Jode A."/>
            <person name="Faria R."/>
            <person name="Formenti G."/>
            <person name="Sims Y."/>
            <person name="Smith T.P."/>
            <person name="Tracey A."/>
            <person name="Wood J.M.D."/>
            <person name="Zagrodzka Z.B."/>
            <person name="Johannesson K."/>
            <person name="Butlin R.K."/>
            <person name="Leder E.H."/>
        </authorList>
    </citation>
    <scope>NUCLEOTIDE SEQUENCE [LARGE SCALE GENOMIC DNA]</scope>
    <source>
        <strain evidence="4">Snail1</strain>
        <tissue evidence="4">Muscle</tissue>
    </source>
</reference>
<dbReference type="InterPro" id="IPR003655">
    <property type="entry name" value="aKRAB"/>
</dbReference>
<feature type="compositionally biased region" description="Pro residues" evidence="1">
    <location>
        <begin position="95"/>
        <end position="104"/>
    </location>
</feature>
<organism evidence="4 5">
    <name type="scientific">Littorina saxatilis</name>
    <dbReference type="NCBI Taxonomy" id="31220"/>
    <lineage>
        <taxon>Eukaryota</taxon>
        <taxon>Metazoa</taxon>
        <taxon>Spiralia</taxon>
        <taxon>Lophotrochozoa</taxon>
        <taxon>Mollusca</taxon>
        <taxon>Gastropoda</taxon>
        <taxon>Caenogastropoda</taxon>
        <taxon>Littorinimorpha</taxon>
        <taxon>Littorinoidea</taxon>
        <taxon>Littorinidae</taxon>
        <taxon>Littorina</taxon>
    </lineage>
</organism>
<evidence type="ECO:0000313" key="4">
    <source>
        <dbReference type="EMBL" id="KAK7092228.1"/>
    </source>
</evidence>
<feature type="region of interest" description="Disordered" evidence="1">
    <location>
        <begin position="72"/>
        <end position="144"/>
    </location>
</feature>
<dbReference type="AlphaFoldDB" id="A0AAN9AS76"/>
<dbReference type="InterPro" id="IPR046341">
    <property type="entry name" value="SET_dom_sf"/>
</dbReference>
<gene>
    <name evidence="4" type="ORF">V1264_008012</name>
</gene>
<dbReference type="PANTHER" id="PTHR14112:SF1">
    <property type="entry name" value="KRAB-RELATED DOMAIN-CONTAINING PROTEIN"/>
    <property type="match status" value="1"/>
</dbReference>
<dbReference type="Gene3D" id="2.170.270.10">
    <property type="entry name" value="SET domain"/>
    <property type="match status" value="1"/>
</dbReference>
<dbReference type="PROSITE" id="PS50280">
    <property type="entry name" value="SET"/>
    <property type="match status" value="1"/>
</dbReference>
<proteinExistence type="predicted"/>
<dbReference type="Proteomes" id="UP001374579">
    <property type="component" value="Unassembled WGS sequence"/>
</dbReference>
<name>A0AAN9AS76_9CAEN</name>
<comment type="caution">
    <text evidence="4">The sequence shown here is derived from an EMBL/GenBank/DDBJ whole genome shotgun (WGS) entry which is preliminary data.</text>
</comment>
<dbReference type="EMBL" id="JBAMIC010000021">
    <property type="protein sequence ID" value="KAK7092228.1"/>
    <property type="molecule type" value="Genomic_DNA"/>
</dbReference>
<feature type="domain" description="SET" evidence="2">
    <location>
        <begin position="212"/>
        <end position="323"/>
    </location>
</feature>